<dbReference type="EMBL" id="CP020559">
    <property type="protein sequence ID" value="ARE86223.1"/>
    <property type="molecule type" value="Genomic_DNA"/>
</dbReference>
<name>A0AAC9RJ26_9CLOT</name>
<dbReference type="Proteomes" id="UP000177894">
    <property type="component" value="Chromosome"/>
</dbReference>
<gene>
    <name evidence="3" type="ORF">BJL90_08235</name>
    <name evidence="4" type="ORF">CLFO_05450</name>
</gene>
<evidence type="ECO:0000259" key="2">
    <source>
        <dbReference type="Pfam" id="PF00432"/>
    </source>
</evidence>
<dbReference type="Pfam" id="PF00432">
    <property type="entry name" value="Prenyltrans"/>
    <property type="match status" value="1"/>
</dbReference>
<accession>A0AAC9RJ26</accession>
<dbReference type="SUPFAM" id="SSF48239">
    <property type="entry name" value="Terpenoid cyclases/Protein prenyltransferases"/>
    <property type="match status" value="1"/>
</dbReference>
<dbReference type="Proteomes" id="UP000192478">
    <property type="component" value="Chromosome"/>
</dbReference>
<feature type="domain" description="Prenyltransferase alpha-alpha toroid" evidence="2">
    <location>
        <begin position="183"/>
        <end position="320"/>
    </location>
</feature>
<dbReference type="EMBL" id="CP017603">
    <property type="protein sequence ID" value="AOY75882.1"/>
    <property type="molecule type" value="Genomic_DNA"/>
</dbReference>
<reference evidence="3 5" key="1">
    <citation type="submission" date="2016-10" db="EMBL/GenBank/DDBJ databases">
        <title>Complete Genome Sequence of Acetogen Clostridium formicoaceticum ATCC 27076.</title>
        <authorList>
            <person name="Bao T."/>
            <person name="Cheng C."/>
            <person name="Zhao J."/>
            <person name="Yang S.-T."/>
            <person name="Wang J."/>
            <person name="Wang M."/>
        </authorList>
    </citation>
    <scope>NUCLEOTIDE SEQUENCE [LARGE SCALE GENOMIC DNA]</scope>
    <source>
        <strain evidence="3 5">ATCC 27076</strain>
    </source>
</reference>
<dbReference type="InterPro" id="IPR008930">
    <property type="entry name" value="Terpenoid_cyclase/PrenylTrfase"/>
</dbReference>
<dbReference type="KEGG" id="cfm:BJL90_08235"/>
<evidence type="ECO:0000256" key="1">
    <source>
        <dbReference type="ARBA" id="ARBA00022737"/>
    </source>
</evidence>
<protein>
    <submittedName>
        <fullName evidence="4">Prenyltransferase and squalene oxidase repeat protein</fullName>
    </submittedName>
</protein>
<dbReference type="GO" id="GO:0003824">
    <property type="term" value="F:catalytic activity"/>
    <property type="evidence" value="ECO:0007669"/>
    <property type="project" value="InterPro"/>
</dbReference>
<evidence type="ECO:0000313" key="6">
    <source>
        <dbReference type="Proteomes" id="UP000192478"/>
    </source>
</evidence>
<evidence type="ECO:0000313" key="3">
    <source>
        <dbReference type="EMBL" id="AOY75882.1"/>
    </source>
</evidence>
<dbReference type="AlphaFoldDB" id="A0AAC9RJ26"/>
<sequence>MMKSTWKKLLALLLVWGMVLGAWQPVFAENKSSISREELYQRAQKTINYYHKTYKEYSYAGILDWPALGLYGFGEDVSGPKWTVGGKNGAYWREEQVKAGAGLSKVKNTDYQRTIIGVTAAGKDPRNFGGQNLVETVKGTMMQNGHFADSVADNITGEPVGETLINAHIYGIIALHVAGEPIPNRDKCLEWLIKQQHMDGGFTWDVKYFDNPEDYHRVISDVDMTAAGLMAFAILGEDINAPHVQRVLDFLKEEQLENGGFHSWGTDNPESCAWVIKALTLFGIDPMGPEWTKPSGGNPVTSILRFQQPDGSFSHVLNEEDYLPVYSNGMATEQSLYGLADAYNNKAAYDMLHEKYKPAAVEHVFKDFQPLDQGFEEALALAYDYIMLIDAKGNFHPTQPVKPEELARAFSRMQVLGYAIEVGDISSYKNELSGKEFVEILSKATGMENTLEKLQEEGLLYEGFAMDKTVTKAEAAISLYRLIKNIDLM</sequence>
<organism evidence="4 6">
    <name type="scientific">Clostridium formicaceticum</name>
    <dbReference type="NCBI Taxonomy" id="1497"/>
    <lineage>
        <taxon>Bacteria</taxon>
        <taxon>Bacillati</taxon>
        <taxon>Bacillota</taxon>
        <taxon>Clostridia</taxon>
        <taxon>Eubacteriales</taxon>
        <taxon>Clostridiaceae</taxon>
        <taxon>Clostridium</taxon>
    </lineage>
</organism>
<dbReference type="RefSeq" id="WP_070966415.1">
    <property type="nucleotide sequence ID" value="NZ_CP017603.1"/>
</dbReference>
<dbReference type="CDD" id="cd00688">
    <property type="entry name" value="ISOPREN_C2_like"/>
    <property type="match status" value="1"/>
</dbReference>
<evidence type="ECO:0000313" key="4">
    <source>
        <dbReference type="EMBL" id="ARE86223.1"/>
    </source>
</evidence>
<evidence type="ECO:0000313" key="5">
    <source>
        <dbReference type="Proteomes" id="UP000177894"/>
    </source>
</evidence>
<proteinExistence type="predicted"/>
<keyword evidence="5" id="KW-1185">Reference proteome</keyword>
<keyword evidence="1" id="KW-0677">Repeat</keyword>
<dbReference type="InterPro" id="IPR001330">
    <property type="entry name" value="Prenyltrans"/>
</dbReference>
<reference evidence="4 6" key="2">
    <citation type="submission" date="2017-03" db="EMBL/GenBank/DDBJ databases">
        <title>Complete sequence of Clostridium formicaceticum DSM 92.</title>
        <authorList>
            <person name="Poehlein A."/>
            <person name="Karl M."/>
            <person name="Bengelsdorf F.R."/>
            <person name="Duerre P."/>
            <person name="Daniel R."/>
        </authorList>
    </citation>
    <scope>NUCLEOTIDE SEQUENCE [LARGE SCALE GENOMIC DNA]</scope>
    <source>
        <strain evidence="4 6">DSM 92</strain>
    </source>
</reference>
<dbReference type="Gene3D" id="1.50.10.20">
    <property type="match status" value="1"/>
</dbReference>